<accession>A0A1Y1QHW3</accession>
<name>A0A1Y1QHW3_9GAMM</name>
<dbReference type="AlphaFoldDB" id="A0A1Y1QHW3"/>
<evidence type="ECO:0000313" key="2">
    <source>
        <dbReference type="Proteomes" id="UP000192491"/>
    </source>
</evidence>
<organism evidence="1 2">
    <name type="scientific">Thiothrix lacustris</name>
    <dbReference type="NCBI Taxonomy" id="525917"/>
    <lineage>
        <taxon>Bacteria</taxon>
        <taxon>Pseudomonadati</taxon>
        <taxon>Pseudomonadota</taxon>
        <taxon>Gammaproteobacteria</taxon>
        <taxon>Thiotrichales</taxon>
        <taxon>Thiotrichaceae</taxon>
        <taxon>Thiothrix</taxon>
    </lineage>
</organism>
<gene>
    <name evidence="1" type="ORF">BWK73_31885</name>
</gene>
<proteinExistence type="predicted"/>
<dbReference type="EMBL" id="MTEJ01000261">
    <property type="protein sequence ID" value="OQX06070.1"/>
    <property type="molecule type" value="Genomic_DNA"/>
</dbReference>
<protein>
    <submittedName>
        <fullName evidence="1">Uncharacterized protein</fullName>
    </submittedName>
</protein>
<comment type="caution">
    <text evidence="1">The sequence shown here is derived from an EMBL/GenBank/DDBJ whole genome shotgun (WGS) entry which is preliminary data.</text>
</comment>
<evidence type="ECO:0000313" key="1">
    <source>
        <dbReference type="EMBL" id="OQX06070.1"/>
    </source>
</evidence>
<dbReference type="Proteomes" id="UP000192491">
    <property type="component" value="Unassembled WGS sequence"/>
</dbReference>
<reference evidence="1 2" key="1">
    <citation type="submission" date="2017-01" db="EMBL/GenBank/DDBJ databases">
        <title>Novel large sulfur bacteria in the metagenomes of groundwater-fed chemosynthetic microbial mats in the Lake Huron basin.</title>
        <authorList>
            <person name="Sharrar A.M."/>
            <person name="Flood B.E."/>
            <person name="Bailey J.V."/>
            <person name="Jones D.S."/>
            <person name="Biddanda B."/>
            <person name="Ruberg S.A."/>
            <person name="Marcus D.N."/>
            <person name="Dick G.J."/>
        </authorList>
    </citation>
    <scope>NUCLEOTIDE SEQUENCE [LARGE SCALE GENOMIC DNA]</scope>
    <source>
        <strain evidence="1">A8</strain>
    </source>
</reference>
<sequence>MPKRRAPANLSPAATTTAYLTDAQVEAFAAGADQQDTPPKPDPEANRDFKGIRVGFNEYEYRILEEASRRTGRSKLNFIRHAVLSMAKQQASD</sequence>